<comment type="caution">
    <text evidence="1">The sequence shown here is derived from an EMBL/GenBank/DDBJ whole genome shotgun (WGS) entry which is preliminary data.</text>
</comment>
<proteinExistence type="predicted"/>
<name>A0A0R1UPS1_9LACO</name>
<dbReference type="PATRIC" id="fig|1423753.3.peg.1310"/>
<dbReference type="STRING" id="1423753.FD28_GL001261"/>
<dbReference type="GO" id="GO:0016746">
    <property type="term" value="F:acyltransferase activity"/>
    <property type="evidence" value="ECO:0007669"/>
    <property type="project" value="UniProtKB-KW"/>
</dbReference>
<evidence type="ECO:0000313" key="1">
    <source>
        <dbReference type="EMBL" id="KRL93384.1"/>
    </source>
</evidence>
<keyword evidence="1" id="KW-0808">Transferase</keyword>
<dbReference type="AlphaFoldDB" id="A0A0R1UPS1"/>
<accession>A0A0R1UPS1</accession>
<keyword evidence="1" id="KW-0012">Acyltransferase</keyword>
<dbReference type="Proteomes" id="UP000051580">
    <property type="component" value="Unassembled WGS sequence"/>
</dbReference>
<dbReference type="EMBL" id="AZFS01000064">
    <property type="protein sequence ID" value="KRL93384.1"/>
    <property type="molecule type" value="Genomic_DNA"/>
</dbReference>
<protein>
    <submittedName>
        <fullName evidence="1">1-acyl-sn-glycerol-3-phosphate acyltransferase</fullName>
    </submittedName>
</protein>
<keyword evidence="2" id="KW-1185">Reference proteome</keyword>
<evidence type="ECO:0000313" key="2">
    <source>
        <dbReference type="Proteomes" id="UP000051580"/>
    </source>
</evidence>
<reference evidence="1 2" key="1">
    <citation type="journal article" date="2015" name="Genome Announc.">
        <title>Expanding the biotechnology potential of lactobacilli through comparative genomics of 213 strains and associated genera.</title>
        <authorList>
            <person name="Sun Z."/>
            <person name="Harris H.M."/>
            <person name="McCann A."/>
            <person name="Guo C."/>
            <person name="Argimon S."/>
            <person name="Zhang W."/>
            <person name="Yang X."/>
            <person name="Jeffery I.B."/>
            <person name="Cooney J.C."/>
            <person name="Kagawa T.F."/>
            <person name="Liu W."/>
            <person name="Song Y."/>
            <person name="Salvetti E."/>
            <person name="Wrobel A."/>
            <person name="Rasinkangas P."/>
            <person name="Parkhill J."/>
            <person name="Rea M.C."/>
            <person name="O'Sullivan O."/>
            <person name="Ritari J."/>
            <person name="Douillard F.P."/>
            <person name="Paul Ross R."/>
            <person name="Yang R."/>
            <person name="Briner A.E."/>
            <person name="Felis G.E."/>
            <person name="de Vos W.M."/>
            <person name="Barrangou R."/>
            <person name="Klaenhammer T.R."/>
            <person name="Caufield P.W."/>
            <person name="Cui Y."/>
            <person name="Zhang H."/>
            <person name="O'Toole P.W."/>
        </authorList>
    </citation>
    <scope>NUCLEOTIDE SEQUENCE [LARGE SCALE GENOMIC DNA]</scope>
    <source>
        <strain evidence="1 2">DSM 16381</strain>
    </source>
</reference>
<sequence>MSRGGIAMRNRVYHSFQEDFVTSRHQDWQLPADYDWQSSGKRWQQRLVRVTANSLSYLYCHIGRSVTFKNAWRLKAAGDHGFVLYGNHTQPTGDVLIPYYLGDHRTFNALVSPANLGIPVIGSLASRGGALPTPQTLHQLGRFNRAVMAKLAADEWVLIYPEEHVWPYYTGVRPFNPAAFHFPVAAQVPAYCLTVTYRKRWGRRPRLVVYLDGPFFPDASLPAKQQQRVLQQQIQAQMTKRAATSNVQYVTYEEG</sequence>
<gene>
    <name evidence="1" type="ORF">FD28_GL001261</name>
</gene>
<organism evidence="1 2">
    <name type="scientific">Levilactobacillus hammesii DSM 16381</name>
    <dbReference type="NCBI Taxonomy" id="1423753"/>
    <lineage>
        <taxon>Bacteria</taxon>
        <taxon>Bacillati</taxon>
        <taxon>Bacillota</taxon>
        <taxon>Bacilli</taxon>
        <taxon>Lactobacillales</taxon>
        <taxon>Lactobacillaceae</taxon>
        <taxon>Levilactobacillus</taxon>
    </lineage>
</organism>